<evidence type="ECO:0000313" key="15">
    <source>
        <dbReference type="Proteomes" id="UP000324678"/>
    </source>
</evidence>
<feature type="transmembrane region" description="Helical" evidence="12">
    <location>
        <begin position="12"/>
        <end position="35"/>
    </location>
</feature>
<protein>
    <submittedName>
        <fullName evidence="14">Cytochrome b</fullName>
    </submittedName>
</protein>
<evidence type="ECO:0000256" key="3">
    <source>
        <dbReference type="ARBA" id="ARBA00022475"/>
    </source>
</evidence>
<keyword evidence="2" id="KW-0813">Transport</keyword>
<dbReference type="GO" id="GO:0020037">
    <property type="term" value="F:heme binding"/>
    <property type="evidence" value="ECO:0007669"/>
    <property type="project" value="TreeGrafter"/>
</dbReference>
<keyword evidence="6" id="KW-0479">Metal-binding</keyword>
<dbReference type="RefSeq" id="WP_149159847.1">
    <property type="nucleotide sequence ID" value="NZ_CP043505.1"/>
</dbReference>
<feature type="transmembrane region" description="Helical" evidence="12">
    <location>
        <begin position="146"/>
        <end position="170"/>
    </location>
</feature>
<dbReference type="GO" id="GO:0046872">
    <property type="term" value="F:metal ion binding"/>
    <property type="evidence" value="ECO:0007669"/>
    <property type="project" value="UniProtKB-KW"/>
</dbReference>
<gene>
    <name evidence="14" type="ORF">FLP10_04850</name>
</gene>
<evidence type="ECO:0000256" key="1">
    <source>
        <dbReference type="ARBA" id="ARBA00004651"/>
    </source>
</evidence>
<keyword evidence="5 12" id="KW-0812">Transmembrane</keyword>
<evidence type="ECO:0000256" key="8">
    <source>
        <dbReference type="ARBA" id="ARBA00022989"/>
    </source>
</evidence>
<dbReference type="InterPro" id="IPR052168">
    <property type="entry name" value="Cytochrome_b561_oxidase"/>
</dbReference>
<evidence type="ECO:0000313" key="14">
    <source>
        <dbReference type="EMBL" id="QEO13824.1"/>
    </source>
</evidence>
<name>A0A5C1YCK4_9MICO</name>
<evidence type="ECO:0000256" key="11">
    <source>
        <dbReference type="ARBA" id="ARBA00037975"/>
    </source>
</evidence>
<evidence type="ECO:0000259" key="13">
    <source>
        <dbReference type="Pfam" id="PF01292"/>
    </source>
</evidence>
<keyword evidence="3" id="KW-1003">Cell membrane</keyword>
<dbReference type="Gene3D" id="1.20.950.20">
    <property type="entry name" value="Transmembrane di-heme cytochromes, Chain C"/>
    <property type="match status" value="1"/>
</dbReference>
<evidence type="ECO:0000256" key="2">
    <source>
        <dbReference type="ARBA" id="ARBA00022448"/>
    </source>
</evidence>
<feature type="transmembrane region" description="Helical" evidence="12">
    <location>
        <begin position="55"/>
        <end position="77"/>
    </location>
</feature>
<comment type="similarity">
    <text evidence="11">Belongs to the cytochrome b561 family.</text>
</comment>
<evidence type="ECO:0000256" key="12">
    <source>
        <dbReference type="SAM" id="Phobius"/>
    </source>
</evidence>
<evidence type="ECO:0000256" key="5">
    <source>
        <dbReference type="ARBA" id="ARBA00022692"/>
    </source>
</evidence>
<keyword evidence="9" id="KW-0408">Iron</keyword>
<keyword evidence="15" id="KW-1185">Reference proteome</keyword>
<sequence length="185" mass="20469">MSGDLPPQHGVVARVLHWLTVLALLAQYLVGYAMTGAEGVLEPWIEAAYDGDEDLLLPVHVAIGCSILVLTTVRFAWRRIVTLPPWPATLSATGRRFASITERALYVLLFVTPASGLALILLSGEDWEVGDDVEWMSPLDVIDDDLLVVVHVTAQILLLVTIALHVGFVLKHQLVDRDRFLRRMV</sequence>
<dbReference type="GO" id="GO:0022904">
    <property type="term" value="P:respiratory electron transport chain"/>
    <property type="evidence" value="ECO:0007669"/>
    <property type="project" value="InterPro"/>
</dbReference>
<dbReference type="PANTHER" id="PTHR30529:SF1">
    <property type="entry name" value="CYTOCHROME B561 HOMOLOG 2"/>
    <property type="match status" value="1"/>
</dbReference>
<dbReference type="GO" id="GO:0009055">
    <property type="term" value="F:electron transfer activity"/>
    <property type="evidence" value="ECO:0007669"/>
    <property type="project" value="InterPro"/>
</dbReference>
<dbReference type="Proteomes" id="UP000324678">
    <property type="component" value="Chromosome"/>
</dbReference>
<dbReference type="GO" id="GO:0005886">
    <property type="term" value="C:plasma membrane"/>
    <property type="evidence" value="ECO:0007669"/>
    <property type="project" value="UniProtKB-SubCell"/>
</dbReference>
<comment type="subcellular location">
    <subcellularLocation>
        <location evidence="1">Cell membrane</location>
        <topology evidence="1">Multi-pass membrane protein</topology>
    </subcellularLocation>
</comment>
<organism evidence="14 15">
    <name type="scientific">Agromyces intestinalis</name>
    <dbReference type="NCBI Taxonomy" id="2592652"/>
    <lineage>
        <taxon>Bacteria</taxon>
        <taxon>Bacillati</taxon>
        <taxon>Actinomycetota</taxon>
        <taxon>Actinomycetes</taxon>
        <taxon>Micrococcales</taxon>
        <taxon>Microbacteriaceae</taxon>
        <taxon>Agromyces</taxon>
    </lineage>
</organism>
<keyword evidence="7" id="KW-0249">Electron transport</keyword>
<dbReference type="InterPro" id="IPR016174">
    <property type="entry name" value="Di-haem_cyt_TM"/>
</dbReference>
<keyword evidence="4" id="KW-0349">Heme</keyword>
<evidence type="ECO:0000256" key="9">
    <source>
        <dbReference type="ARBA" id="ARBA00023004"/>
    </source>
</evidence>
<dbReference type="OrthoDB" id="7280471at2"/>
<accession>A0A5C1YCK4</accession>
<evidence type="ECO:0000256" key="7">
    <source>
        <dbReference type="ARBA" id="ARBA00022982"/>
    </source>
</evidence>
<dbReference type="SUPFAM" id="SSF81342">
    <property type="entry name" value="Transmembrane di-heme cytochromes"/>
    <property type="match status" value="1"/>
</dbReference>
<dbReference type="Pfam" id="PF01292">
    <property type="entry name" value="Ni_hydr_CYTB"/>
    <property type="match status" value="1"/>
</dbReference>
<evidence type="ECO:0000256" key="10">
    <source>
        <dbReference type="ARBA" id="ARBA00023136"/>
    </source>
</evidence>
<dbReference type="PANTHER" id="PTHR30529">
    <property type="entry name" value="CYTOCHROME B561"/>
    <property type="match status" value="1"/>
</dbReference>
<evidence type="ECO:0000256" key="4">
    <source>
        <dbReference type="ARBA" id="ARBA00022617"/>
    </source>
</evidence>
<dbReference type="AlphaFoldDB" id="A0A5C1YCK4"/>
<dbReference type="KEGG" id="ail:FLP10_04850"/>
<dbReference type="InterPro" id="IPR011577">
    <property type="entry name" value="Cyt_b561_bac/Ni-Hgenase"/>
</dbReference>
<reference evidence="14 15" key="1">
    <citation type="submission" date="2019-09" db="EMBL/GenBank/DDBJ databases">
        <title>Genome sequencing of strain KACC 19306.</title>
        <authorList>
            <person name="Heo J."/>
            <person name="Kim S.-J."/>
            <person name="Kim J.-S."/>
            <person name="Hong S.-B."/>
            <person name="Kwon S.-W."/>
        </authorList>
    </citation>
    <scope>NUCLEOTIDE SEQUENCE [LARGE SCALE GENOMIC DNA]</scope>
    <source>
        <strain evidence="14 15">KACC 19306</strain>
    </source>
</reference>
<keyword evidence="10 12" id="KW-0472">Membrane</keyword>
<dbReference type="EMBL" id="CP043505">
    <property type="protein sequence ID" value="QEO13824.1"/>
    <property type="molecule type" value="Genomic_DNA"/>
</dbReference>
<evidence type="ECO:0000256" key="6">
    <source>
        <dbReference type="ARBA" id="ARBA00022723"/>
    </source>
</evidence>
<keyword evidence="8 12" id="KW-1133">Transmembrane helix</keyword>
<proteinExistence type="inferred from homology"/>
<feature type="transmembrane region" description="Helical" evidence="12">
    <location>
        <begin position="104"/>
        <end position="122"/>
    </location>
</feature>
<feature type="domain" description="Cytochrome b561 bacterial/Ni-hydrogenase" evidence="13">
    <location>
        <begin position="9"/>
        <end position="185"/>
    </location>
</feature>